<gene>
    <name evidence="1" type="ordered locus">MGMSRv2__3997</name>
</gene>
<protein>
    <submittedName>
        <fullName evidence="1">Uncharacterized protein</fullName>
    </submittedName>
</protein>
<evidence type="ECO:0000313" key="2">
    <source>
        <dbReference type="Proteomes" id="UP000018922"/>
    </source>
</evidence>
<dbReference type="KEGG" id="mgy:MGMSRv2__3997"/>
<proteinExistence type="predicted"/>
<dbReference type="AlphaFoldDB" id="V6F759"/>
<accession>V6F759</accession>
<name>V6F759_MAGGM</name>
<dbReference type="EMBL" id="HG794546">
    <property type="protein sequence ID" value="CDL01212.1"/>
    <property type="molecule type" value="Genomic_DNA"/>
</dbReference>
<dbReference type="STRING" id="1430440.MGMSRv2__3997"/>
<evidence type="ECO:0000313" key="1">
    <source>
        <dbReference type="EMBL" id="CDL01212.1"/>
    </source>
</evidence>
<organism evidence="1 2">
    <name type="scientific">Magnetospirillum gryphiswaldense (strain DSM 6361 / JCM 21280 / NBRC 15271 / MSR-1)</name>
    <dbReference type="NCBI Taxonomy" id="431944"/>
    <lineage>
        <taxon>Bacteria</taxon>
        <taxon>Pseudomonadati</taxon>
        <taxon>Pseudomonadota</taxon>
        <taxon>Alphaproteobacteria</taxon>
        <taxon>Rhodospirillales</taxon>
        <taxon>Rhodospirillaceae</taxon>
        <taxon>Magnetospirillum</taxon>
    </lineage>
</organism>
<dbReference type="Proteomes" id="UP000018922">
    <property type="component" value="Chromosome I"/>
</dbReference>
<reference evidence="1 2" key="1">
    <citation type="journal article" date="2014" name="Genome Announc.">
        <title>Complete genome sequence of Magnetospirillum gryphiswaldense MSR-1.</title>
        <authorList>
            <person name="Wang X."/>
            <person name="Wang Q."/>
            <person name="Zhang W."/>
            <person name="Wang Y."/>
            <person name="Li L."/>
            <person name="Wen T."/>
            <person name="Zhang T."/>
            <person name="Zhang Y."/>
            <person name="Xu J."/>
            <person name="Hu J."/>
            <person name="Li S."/>
            <person name="Liu L."/>
            <person name="Liu J."/>
            <person name="Jiang W."/>
            <person name="Tian J."/>
            <person name="Li Y."/>
            <person name="Schuler D."/>
            <person name="Wang L."/>
            <person name="Li J."/>
        </authorList>
    </citation>
    <scope>NUCLEOTIDE SEQUENCE [LARGE SCALE GENOMIC DNA]</scope>
    <source>
        <strain evidence="2">DSM 6361 / JCM 21280 / NBRC 15271 / MSR-1</strain>
    </source>
</reference>
<keyword evidence="2" id="KW-1185">Reference proteome</keyword>
<sequence length="72" mass="7559">MAGPSLGGSVGEQLGQRVIVTGDAVQARPQFGPLAQTIATLAQMLNFGGNNRIKFGQRILPAWTYPAHSTPP</sequence>
<dbReference type="HOGENOM" id="CLU_2717591_0_0_5"/>